<dbReference type="PROSITE" id="PS50928">
    <property type="entry name" value="ABC_TM1"/>
    <property type="match status" value="1"/>
</dbReference>
<accession>A0A936ZQV6</accession>
<protein>
    <submittedName>
        <fullName evidence="9">ABC transporter permease</fullName>
    </submittedName>
</protein>
<evidence type="ECO:0000256" key="7">
    <source>
        <dbReference type="RuleBase" id="RU363032"/>
    </source>
</evidence>
<evidence type="ECO:0000256" key="5">
    <source>
        <dbReference type="ARBA" id="ARBA00022989"/>
    </source>
</evidence>
<dbReference type="PANTHER" id="PTHR30151:SF7">
    <property type="entry name" value="NITRATE IMPORT PERMEASE PROTEIN NRTB"/>
    <property type="match status" value="1"/>
</dbReference>
<feature type="domain" description="ABC transmembrane type-1" evidence="8">
    <location>
        <begin position="159"/>
        <end position="351"/>
    </location>
</feature>
<dbReference type="SUPFAM" id="SSF161098">
    <property type="entry name" value="MetI-like"/>
    <property type="match status" value="1"/>
</dbReference>
<dbReference type="GO" id="GO:0055085">
    <property type="term" value="P:transmembrane transport"/>
    <property type="evidence" value="ECO:0007669"/>
    <property type="project" value="InterPro"/>
</dbReference>
<evidence type="ECO:0000256" key="6">
    <source>
        <dbReference type="ARBA" id="ARBA00023136"/>
    </source>
</evidence>
<feature type="transmembrane region" description="Helical" evidence="7">
    <location>
        <begin position="229"/>
        <end position="248"/>
    </location>
</feature>
<keyword evidence="3" id="KW-1003">Cell membrane</keyword>
<keyword evidence="6 7" id="KW-0472">Membrane</keyword>
<gene>
    <name evidence="9" type="ORF">JJQ60_03810</name>
</gene>
<feature type="transmembrane region" description="Helical" evidence="7">
    <location>
        <begin position="165"/>
        <end position="184"/>
    </location>
</feature>
<evidence type="ECO:0000256" key="1">
    <source>
        <dbReference type="ARBA" id="ARBA00004651"/>
    </source>
</evidence>
<dbReference type="InterPro" id="IPR000515">
    <property type="entry name" value="MetI-like"/>
</dbReference>
<keyword evidence="5 7" id="KW-1133">Transmembrane helix</keyword>
<comment type="subcellular location">
    <subcellularLocation>
        <location evidence="1 7">Cell membrane</location>
        <topology evidence="1 7">Multi-pass membrane protein</topology>
    </subcellularLocation>
</comment>
<evidence type="ECO:0000313" key="10">
    <source>
        <dbReference type="Proteomes" id="UP000651057"/>
    </source>
</evidence>
<evidence type="ECO:0000256" key="2">
    <source>
        <dbReference type="ARBA" id="ARBA00022448"/>
    </source>
</evidence>
<comment type="caution">
    <text evidence="9">The sequence shown here is derived from an EMBL/GenBank/DDBJ whole genome shotgun (WGS) entry which is preliminary data.</text>
</comment>
<dbReference type="AlphaFoldDB" id="A0A936ZQV6"/>
<keyword evidence="4 7" id="KW-0812">Transmembrane</keyword>
<reference evidence="9" key="1">
    <citation type="submission" date="2021-01" db="EMBL/GenBank/DDBJ databases">
        <authorList>
            <person name="Zhong Y.L."/>
        </authorList>
    </citation>
    <scope>NUCLEOTIDE SEQUENCE</scope>
    <source>
        <strain evidence="9">KCTC 23302</strain>
    </source>
</reference>
<evidence type="ECO:0000313" key="9">
    <source>
        <dbReference type="EMBL" id="MBL0682627.1"/>
    </source>
</evidence>
<feature type="transmembrane region" description="Helical" evidence="7">
    <location>
        <begin position="284"/>
        <end position="309"/>
    </location>
</feature>
<dbReference type="PANTHER" id="PTHR30151">
    <property type="entry name" value="ALKANE SULFONATE ABC TRANSPORTER-RELATED, MEMBRANE SUBUNIT"/>
    <property type="match status" value="1"/>
</dbReference>
<evidence type="ECO:0000256" key="3">
    <source>
        <dbReference type="ARBA" id="ARBA00022475"/>
    </source>
</evidence>
<organism evidence="9 10">
    <name type="scientific">Aquimarina mytili</name>
    <dbReference type="NCBI Taxonomy" id="874423"/>
    <lineage>
        <taxon>Bacteria</taxon>
        <taxon>Pseudomonadati</taxon>
        <taxon>Bacteroidota</taxon>
        <taxon>Flavobacteriia</taxon>
        <taxon>Flavobacteriales</taxon>
        <taxon>Flavobacteriaceae</taxon>
        <taxon>Aquimarina</taxon>
    </lineage>
</organism>
<dbReference type="Proteomes" id="UP000651057">
    <property type="component" value="Unassembled WGS sequence"/>
</dbReference>
<dbReference type="CDD" id="cd06261">
    <property type="entry name" value="TM_PBP2"/>
    <property type="match status" value="1"/>
</dbReference>
<proteinExistence type="inferred from homology"/>
<keyword evidence="10" id="KW-1185">Reference proteome</keyword>
<comment type="similarity">
    <text evidence="7">Belongs to the binding-protein-dependent transport system permease family.</text>
</comment>
<name>A0A936ZQV6_9FLAO</name>
<evidence type="ECO:0000256" key="4">
    <source>
        <dbReference type="ARBA" id="ARBA00022692"/>
    </source>
</evidence>
<dbReference type="Gene3D" id="1.10.3720.10">
    <property type="entry name" value="MetI-like"/>
    <property type="match status" value="1"/>
</dbReference>
<dbReference type="GO" id="GO:0005886">
    <property type="term" value="C:plasma membrane"/>
    <property type="evidence" value="ECO:0007669"/>
    <property type="project" value="UniProtKB-SubCell"/>
</dbReference>
<dbReference type="Pfam" id="PF00528">
    <property type="entry name" value="BPD_transp_1"/>
    <property type="match status" value="1"/>
</dbReference>
<evidence type="ECO:0000259" key="8">
    <source>
        <dbReference type="PROSITE" id="PS50928"/>
    </source>
</evidence>
<dbReference type="InterPro" id="IPR035906">
    <property type="entry name" value="MetI-like_sf"/>
</dbReference>
<sequence length="365" mass="40341">MKDRSIHILNFVGLSFFEPAIRLASGEEVKKNLIALFKKVFLPILSVGLFLIFWHSGATYLYNIEKDARIEKALNDRGEVAASEMKACIESGDISCQPNTLPSPSQVWDAYKSLLADHRAISQKKAAFSEKIATTNTQREAQGLIPIKYTGRPSFVDQILTSLKTVFAGFLLAFLIAVPIGIMLGLSPTLRSSVNWLIQIFKPVSPVVWLLLVFMIVKTLTRNSDSDSSFIISFISVGLCSMWATLVNTSMGVSSVDKDYINVAKVLQLNVGQKVFKIILPSSFPLIFTGLRITLSVAWMVLIAIELLAQSPGLGSFVWEEFQNGANDSNSKIIVAMFVIGIIGFLLDRIMLTIQKFVTFTEETA</sequence>
<dbReference type="EMBL" id="JAERQJ010000001">
    <property type="protein sequence ID" value="MBL0682627.1"/>
    <property type="molecule type" value="Genomic_DNA"/>
</dbReference>
<keyword evidence="2 7" id="KW-0813">Transport</keyword>
<dbReference type="RefSeq" id="WP_201916781.1">
    <property type="nucleotide sequence ID" value="NZ_BAABAX010000021.1"/>
</dbReference>
<feature type="transmembrane region" description="Helical" evidence="7">
    <location>
        <begin position="329"/>
        <end position="347"/>
    </location>
</feature>
<feature type="transmembrane region" description="Helical" evidence="7">
    <location>
        <begin position="40"/>
        <end position="62"/>
    </location>
</feature>
<feature type="transmembrane region" description="Helical" evidence="7">
    <location>
        <begin position="196"/>
        <end position="217"/>
    </location>
</feature>